<dbReference type="Proteomes" id="UP000214746">
    <property type="component" value="Unassembled WGS sequence"/>
</dbReference>
<evidence type="ECO:0000313" key="2">
    <source>
        <dbReference type="Proteomes" id="UP000214746"/>
    </source>
</evidence>
<keyword evidence="2" id="KW-1185">Reference proteome</keyword>
<dbReference type="EMBL" id="NHRJ02000023">
    <property type="protein sequence ID" value="PZE19038.1"/>
    <property type="molecule type" value="Genomic_DNA"/>
</dbReference>
<dbReference type="RefSeq" id="WP_089201847.1">
    <property type="nucleotide sequence ID" value="NZ_NHRJ02000023.1"/>
</dbReference>
<gene>
    <name evidence="1" type="ORF">CBW46_020670</name>
</gene>
<dbReference type="AlphaFoldDB" id="A0A2W1NW29"/>
<proteinExistence type="predicted"/>
<evidence type="ECO:0000313" key="1">
    <source>
        <dbReference type="EMBL" id="PZE19038.1"/>
    </source>
</evidence>
<name>A0A2W1NW29_PAEXE</name>
<reference evidence="1" key="1">
    <citation type="submission" date="2018-06" db="EMBL/GenBank/DDBJ databases">
        <title>Paenibacillus xerothermodurans sp. nov. an extremely dry heat resistant spore forming bacterium isolated from the soil of Cape Canaveral, Florida.</title>
        <authorList>
            <person name="Seuylemezian A."/>
            <person name="Kaur N."/>
            <person name="Patil P."/>
            <person name="Patil P."/>
            <person name="Mayilraj S."/>
            <person name="Vaishampayan P."/>
        </authorList>
    </citation>
    <scope>NUCLEOTIDE SEQUENCE [LARGE SCALE GENOMIC DNA]</scope>
    <source>
        <strain evidence="1">ATCC 27380</strain>
    </source>
</reference>
<protein>
    <submittedName>
        <fullName evidence="1">Uncharacterized protein</fullName>
    </submittedName>
</protein>
<dbReference type="OrthoDB" id="2938181at2"/>
<accession>A0A2W1NW29</accession>
<organism evidence="1 2">
    <name type="scientific">Paenibacillus xerothermodurans</name>
    <dbReference type="NCBI Taxonomy" id="1977292"/>
    <lineage>
        <taxon>Bacteria</taxon>
        <taxon>Bacillati</taxon>
        <taxon>Bacillota</taxon>
        <taxon>Bacilli</taxon>
        <taxon>Bacillales</taxon>
        <taxon>Paenibacillaceae</taxon>
        <taxon>Paenibacillus</taxon>
    </lineage>
</organism>
<sequence length="140" mass="16146">MKKQISLSLIPDDMDEFRRLIPARVRSKTIESFLIHDYKLPEDLAALAQTPEVYAVEPLRLSQDVIGLMETHMEQAKQGAYGEVSRSSIMRDVIKELNAHYRQRAQLPATPSQRKHSSFYFERGTKEILDQWIGPGSQFK</sequence>
<comment type="caution">
    <text evidence="1">The sequence shown here is derived from an EMBL/GenBank/DDBJ whole genome shotgun (WGS) entry which is preliminary data.</text>
</comment>